<dbReference type="GO" id="GO:0015035">
    <property type="term" value="F:protein-disulfide reductase activity"/>
    <property type="evidence" value="ECO:0007669"/>
    <property type="project" value="InterPro"/>
</dbReference>
<dbReference type="Proteomes" id="UP000297834">
    <property type="component" value="Unassembled WGS sequence"/>
</dbReference>
<dbReference type="AlphaFoldDB" id="A0A4Y7XDN7"/>
<proteinExistence type="predicted"/>
<comment type="caution">
    <text evidence="1">The sequence shown here is derived from an EMBL/GenBank/DDBJ whole genome shotgun (WGS) entry which is preliminary data.</text>
</comment>
<reference evidence="1 2" key="1">
    <citation type="submission" date="2019-03" db="EMBL/GenBank/DDBJ databases">
        <title>Alkanindiges illinoisensis: a potential pathogenic isolated from ascites of a gastric cancer patient with abdominal metastasis.</title>
        <authorList>
            <person name="Hu X."/>
            <person name="Yang B."/>
            <person name="Yan X."/>
            <person name="Lin L."/>
            <person name="Zhao H."/>
            <person name="Zhou F."/>
            <person name="Su B."/>
            <person name="Chen J."/>
            <person name="Rui Y."/>
            <person name="Wang Q."/>
            <person name="Zheng L."/>
        </authorList>
    </citation>
    <scope>NUCLEOTIDE SEQUENCE [LARGE SCALE GENOMIC DNA]</scope>
    <source>
        <strain evidence="1 2">NFYY 23406</strain>
    </source>
</reference>
<dbReference type="OrthoDB" id="9785438at2"/>
<dbReference type="PANTHER" id="PTHR33639:SF2">
    <property type="entry name" value="DUF393 DOMAIN-CONTAINING PROTEIN"/>
    <property type="match status" value="1"/>
</dbReference>
<name>A0A4Y7XDN7_9GAMM</name>
<keyword evidence="2" id="KW-1185">Reference proteome</keyword>
<accession>A0A4Y7XDN7</accession>
<dbReference type="InterPro" id="IPR052927">
    <property type="entry name" value="DCC_oxidoreductase"/>
</dbReference>
<protein>
    <submittedName>
        <fullName evidence="1">Thiol-disulfide oxidoreductase DCC family protein</fullName>
    </submittedName>
</protein>
<dbReference type="Pfam" id="PF04134">
    <property type="entry name" value="DCC1-like"/>
    <property type="match status" value="1"/>
</dbReference>
<dbReference type="EMBL" id="SNTY01000016">
    <property type="protein sequence ID" value="TEU28598.1"/>
    <property type="molecule type" value="Genomic_DNA"/>
</dbReference>
<dbReference type="PANTHER" id="PTHR33639">
    <property type="entry name" value="THIOL-DISULFIDE OXIDOREDUCTASE DCC"/>
    <property type="match status" value="1"/>
</dbReference>
<dbReference type="STRING" id="1120977.GCA_000619845_01221"/>
<organism evidence="1 2">
    <name type="scientific">Alkanindiges illinoisensis</name>
    <dbReference type="NCBI Taxonomy" id="197183"/>
    <lineage>
        <taxon>Bacteria</taxon>
        <taxon>Pseudomonadati</taxon>
        <taxon>Pseudomonadota</taxon>
        <taxon>Gammaproteobacteria</taxon>
        <taxon>Moraxellales</taxon>
        <taxon>Moraxellaceae</taxon>
        <taxon>Alkanindiges</taxon>
    </lineage>
</organism>
<dbReference type="RefSeq" id="WP_134243978.1">
    <property type="nucleotide sequence ID" value="NZ_SNTY01000016.1"/>
</dbReference>
<evidence type="ECO:0000313" key="1">
    <source>
        <dbReference type="EMBL" id="TEU28598.1"/>
    </source>
</evidence>
<dbReference type="InterPro" id="IPR007263">
    <property type="entry name" value="DCC1-like"/>
</dbReference>
<gene>
    <name evidence="1" type="ORF">E2B99_05660</name>
</gene>
<sequence length="154" mass="18075">MINWQFHYITQPVLPDFIQPDNKIVMFDAVCKLCTGWSRFLIRHDTLEKFKLCSVQSPQGQAILTSLGMPTDHFDTMLLIEGHQVYERSDALLRIMQQLPFPFTMLAAGRVIPRAWRDWAYDHVATRRYKLFGQHPQCMVPTAEIRKRFLDHAI</sequence>
<evidence type="ECO:0000313" key="2">
    <source>
        <dbReference type="Proteomes" id="UP000297834"/>
    </source>
</evidence>